<proteinExistence type="predicted"/>
<gene>
    <name evidence="1" type="ORF">ATANTOWER_003871</name>
</gene>
<evidence type="ECO:0000313" key="2">
    <source>
        <dbReference type="Proteomes" id="UP001345963"/>
    </source>
</evidence>
<accession>A0ABU7BDW0</accession>
<protein>
    <submittedName>
        <fullName evidence="1">Uncharacterized protein</fullName>
    </submittedName>
</protein>
<reference evidence="1 2" key="1">
    <citation type="submission" date="2021-07" db="EMBL/GenBank/DDBJ databases">
        <authorList>
            <person name="Palmer J.M."/>
        </authorList>
    </citation>
    <scope>NUCLEOTIDE SEQUENCE [LARGE SCALE GENOMIC DNA]</scope>
    <source>
        <strain evidence="1 2">AT_MEX2019</strain>
        <tissue evidence="1">Muscle</tissue>
    </source>
</reference>
<sequence length="52" mass="6048">VMKTQKKTRKLRRTKRKKMTKHLMMVAVMVVGSLRRCWSDGGSHYSPVQACL</sequence>
<feature type="non-terminal residue" evidence="1">
    <location>
        <position position="1"/>
    </location>
</feature>
<comment type="caution">
    <text evidence="1">The sequence shown here is derived from an EMBL/GenBank/DDBJ whole genome shotgun (WGS) entry which is preliminary data.</text>
</comment>
<keyword evidence="2" id="KW-1185">Reference proteome</keyword>
<organism evidence="1 2">
    <name type="scientific">Ataeniobius toweri</name>
    <dbReference type="NCBI Taxonomy" id="208326"/>
    <lineage>
        <taxon>Eukaryota</taxon>
        <taxon>Metazoa</taxon>
        <taxon>Chordata</taxon>
        <taxon>Craniata</taxon>
        <taxon>Vertebrata</taxon>
        <taxon>Euteleostomi</taxon>
        <taxon>Actinopterygii</taxon>
        <taxon>Neopterygii</taxon>
        <taxon>Teleostei</taxon>
        <taxon>Neoteleostei</taxon>
        <taxon>Acanthomorphata</taxon>
        <taxon>Ovalentaria</taxon>
        <taxon>Atherinomorphae</taxon>
        <taxon>Cyprinodontiformes</taxon>
        <taxon>Goodeidae</taxon>
        <taxon>Ataeniobius</taxon>
    </lineage>
</organism>
<dbReference type="EMBL" id="JAHUTI010050587">
    <property type="protein sequence ID" value="MED6248707.1"/>
    <property type="molecule type" value="Genomic_DNA"/>
</dbReference>
<feature type="non-terminal residue" evidence="1">
    <location>
        <position position="52"/>
    </location>
</feature>
<evidence type="ECO:0000313" key="1">
    <source>
        <dbReference type="EMBL" id="MED6248707.1"/>
    </source>
</evidence>
<dbReference type="Proteomes" id="UP001345963">
    <property type="component" value="Unassembled WGS sequence"/>
</dbReference>
<name>A0ABU7BDW0_9TELE</name>